<dbReference type="RefSeq" id="XP_040780569.1">
    <property type="nucleotide sequence ID" value="XM_040925948.1"/>
</dbReference>
<feature type="non-terminal residue" evidence="2">
    <location>
        <position position="1"/>
    </location>
</feature>
<name>A0A9P5CST2_CRYP1</name>
<organism evidence="2 3">
    <name type="scientific">Cryphonectria parasitica (strain ATCC 38755 / EP155)</name>
    <dbReference type="NCBI Taxonomy" id="660469"/>
    <lineage>
        <taxon>Eukaryota</taxon>
        <taxon>Fungi</taxon>
        <taxon>Dikarya</taxon>
        <taxon>Ascomycota</taxon>
        <taxon>Pezizomycotina</taxon>
        <taxon>Sordariomycetes</taxon>
        <taxon>Sordariomycetidae</taxon>
        <taxon>Diaporthales</taxon>
        <taxon>Cryphonectriaceae</taxon>
        <taxon>Cryphonectria-Endothia species complex</taxon>
        <taxon>Cryphonectria</taxon>
    </lineage>
</organism>
<dbReference type="SMART" id="SM00220">
    <property type="entry name" value="S_TKc"/>
    <property type="match status" value="1"/>
</dbReference>
<dbReference type="AlphaFoldDB" id="A0A9P5CST2"/>
<feature type="non-terminal residue" evidence="2">
    <location>
        <position position="354"/>
    </location>
</feature>
<comment type="caution">
    <text evidence="2">The sequence shown here is derived from an EMBL/GenBank/DDBJ whole genome shotgun (WGS) entry which is preliminary data.</text>
</comment>
<feature type="domain" description="Protein kinase" evidence="1">
    <location>
        <begin position="101"/>
        <end position="354"/>
    </location>
</feature>
<dbReference type="PANTHER" id="PTHR24359:SF37">
    <property type="entry name" value="PROTEIN KINASE DOMAIN-CONTAINING PROTEIN"/>
    <property type="match status" value="1"/>
</dbReference>
<dbReference type="GeneID" id="63843077"/>
<proteinExistence type="predicted"/>
<evidence type="ECO:0000259" key="1">
    <source>
        <dbReference type="PROSITE" id="PS50011"/>
    </source>
</evidence>
<dbReference type="EMBL" id="MU032344">
    <property type="protein sequence ID" value="KAF3769608.1"/>
    <property type="molecule type" value="Genomic_DNA"/>
</dbReference>
<dbReference type="SUPFAM" id="SSF56112">
    <property type="entry name" value="Protein kinase-like (PK-like)"/>
    <property type="match status" value="1"/>
</dbReference>
<protein>
    <recommendedName>
        <fullName evidence="1">Protein kinase domain-containing protein</fullName>
    </recommendedName>
</protein>
<dbReference type="InterPro" id="IPR000719">
    <property type="entry name" value="Prot_kinase_dom"/>
</dbReference>
<dbReference type="Pfam" id="PF00069">
    <property type="entry name" value="Pkinase"/>
    <property type="match status" value="1"/>
</dbReference>
<dbReference type="InterPro" id="IPR011009">
    <property type="entry name" value="Kinase-like_dom_sf"/>
</dbReference>
<reference evidence="2" key="1">
    <citation type="journal article" date="2020" name="Phytopathology">
        <title>Genome sequence of the chestnut blight fungus Cryphonectria parasitica EP155: A fundamental resource for an archetypical invasive plant pathogen.</title>
        <authorList>
            <person name="Crouch J.A."/>
            <person name="Dawe A."/>
            <person name="Aerts A."/>
            <person name="Barry K."/>
            <person name="Churchill A.C.L."/>
            <person name="Grimwood J."/>
            <person name="Hillman B."/>
            <person name="Milgroom M.G."/>
            <person name="Pangilinan J."/>
            <person name="Smith M."/>
            <person name="Salamov A."/>
            <person name="Schmutz J."/>
            <person name="Yadav J."/>
            <person name="Grigoriev I.V."/>
            <person name="Nuss D."/>
        </authorList>
    </citation>
    <scope>NUCLEOTIDE SEQUENCE</scope>
    <source>
        <strain evidence="2">EP155</strain>
    </source>
</reference>
<evidence type="ECO:0000313" key="2">
    <source>
        <dbReference type="EMBL" id="KAF3769608.1"/>
    </source>
</evidence>
<dbReference type="Proteomes" id="UP000803844">
    <property type="component" value="Unassembled WGS sequence"/>
</dbReference>
<accession>A0A9P5CST2</accession>
<keyword evidence="3" id="KW-1185">Reference proteome</keyword>
<dbReference type="OrthoDB" id="1046782at2759"/>
<dbReference type="PROSITE" id="PS50011">
    <property type="entry name" value="PROTEIN_KINASE_DOM"/>
    <property type="match status" value="1"/>
</dbReference>
<dbReference type="Gene3D" id="1.10.510.10">
    <property type="entry name" value="Transferase(Phosphotransferase) domain 1"/>
    <property type="match status" value="1"/>
</dbReference>
<gene>
    <name evidence="2" type="ORF">M406DRAFT_76407</name>
</gene>
<evidence type="ECO:0000313" key="3">
    <source>
        <dbReference type="Proteomes" id="UP000803844"/>
    </source>
</evidence>
<dbReference type="GO" id="GO:0005524">
    <property type="term" value="F:ATP binding"/>
    <property type="evidence" value="ECO:0007669"/>
    <property type="project" value="InterPro"/>
</dbReference>
<dbReference type="GO" id="GO:0004674">
    <property type="term" value="F:protein serine/threonine kinase activity"/>
    <property type="evidence" value="ECO:0007669"/>
    <property type="project" value="TreeGrafter"/>
</dbReference>
<sequence>MVNKCARIHDFIRLGLTDAKLPLHPQHEVFQSQRSWNHPDITLFCEAYQWRLTVPYFFKERRPRRVCELELQPNDIKPWEVLRTITPPTNPQPRPTMQLPRINLHSNRYGGFGEVRKVVIHPTQHEYRDILAQWSAENNIFALKRLFTGNKEEFDKEAEMLKRFGGIHPHIICLLATVVCLENGIPHFHLLFPWADTDLLRLWKLQPAGIHGVYRVSWLAEQCYEIVKAVNSIHNPNPRIFIDGVEKWGRHGDIKPQNVLCFIEPGSRKIKFVLSDLGLAQARGDATRSNIPGEGLPGTPNYRPPECDMAPHQGGNLGYVSRSYDIWTLGCLFLELTVWALQGWDGAERFASDR</sequence>
<dbReference type="PANTHER" id="PTHR24359">
    <property type="entry name" value="SERINE/THREONINE-PROTEIN KINASE SBK1"/>
    <property type="match status" value="1"/>
</dbReference>